<keyword evidence="2" id="KW-1133">Transmembrane helix</keyword>
<evidence type="ECO:0000256" key="1">
    <source>
        <dbReference type="SAM" id="MobiDB-lite"/>
    </source>
</evidence>
<comment type="caution">
    <text evidence="4">The sequence shown here is derived from an EMBL/GenBank/DDBJ whole genome shotgun (WGS) entry which is preliminary data.</text>
</comment>
<evidence type="ECO:0000256" key="2">
    <source>
        <dbReference type="SAM" id="Phobius"/>
    </source>
</evidence>
<keyword evidence="5" id="KW-1185">Reference proteome</keyword>
<feature type="compositionally biased region" description="Polar residues" evidence="1">
    <location>
        <begin position="233"/>
        <end position="260"/>
    </location>
</feature>
<organism evidence="4 5">
    <name type="scientific">Aquatica leii</name>
    <dbReference type="NCBI Taxonomy" id="1421715"/>
    <lineage>
        <taxon>Eukaryota</taxon>
        <taxon>Metazoa</taxon>
        <taxon>Ecdysozoa</taxon>
        <taxon>Arthropoda</taxon>
        <taxon>Hexapoda</taxon>
        <taxon>Insecta</taxon>
        <taxon>Pterygota</taxon>
        <taxon>Neoptera</taxon>
        <taxon>Endopterygota</taxon>
        <taxon>Coleoptera</taxon>
        <taxon>Polyphaga</taxon>
        <taxon>Elateriformia</taxon>
        <taxon>Elateroidea</taxon>
        <taxon>Lampyridae</taxon>
        <taxon>Luciolinae</taxon>
        <taxon>Aquatica</taxon>
    </lineage>
</organism>
<accession>A0AAN7SS04</accession>
<gene>
    <name evidence="4" type="ORF">RN001_005139</name>
</gene>
<dbReference type="Proteomes" id="UP001353858">
    <property type="component" value="Unassembled WGS sequence"/>
</dbReference>
<proteinExistence type="predicted"/>
<keyword evidence="2" id="KW-0812">Transmembrane</keyword>
<keyword evidence="3" id="KW-0732">Signal</keyword>
<feature type="transmembrane region" description="Helical" evidence="2">
    <location>
        <begin position="138"/>
        <end position="164"/>
    </location>
</feature>
<feature type="signal peptide" evidence="3">
    <location>
        <begin position="1"/>
        <end position="21"/>
    </location>
</feature>
<name>A0AAN7SS04_9COLE</name>
<dbReference type="AlphaFoldDB" id="A0AAN7SS04"/>
<evidence type="ECO:0000256" key="3">
    <source>
        <dbReference type="SAM" id="SignalP"/>
    </source>
</evidence>
<keyword evidence="2" id="KW-0472">Membrane</keyword>
<evidence type="ECO:0008006" key="6">
    <source>
        <dbReference type="Google" id="ProtNLM"/>
    </source>
</evidence>
<reference evidence="5" key="1">
    <citation type="submission" date="2023-01" db="EMBL/GenBank/DDBJ databases">
        <title>Key to firefly adult light organ development and bioluminescence: homeobox transcription factors regulate luciferase expression and transportation to peroxisome.</title>
        <authorList>
            <person name="Fu X."/>
        </authorList>
    </citation>
    <scope>NUCLEOTIDE SEQUENCE [LARGE SCALE GENOMIC DNA]</scope>
</reference>
<evidence type="ECO:0000313" key="5">
    <source>
        <dbReference type="Proteomes" id="UP001353858"/>
    </source>
</evidence>
<feature type="compositionally biased region" description="Basic and acidic residues" evidence="1">
    <location>
        <begin position="197"/>
        <end position="210"/>
    </location>
</feature>
<feature type="region of interest" description="Disordered" evidence="1">
    <location>
        <begin position="197"/>
        <end position="274"/>
    </location>
</feature>
<feature type="chain" id="PRO_5042984623" description="EB domain-containing protein" evidence="3">
    <location>
        <begin position="22"/>
        <end position="274"/>
    </location>
</feature>
<sequence length="274" mass="30391">MLKCWLRVILQGLMLLRALLAAEDLTTRHPEMVGRGDKMYDDRCNSTNDCGFWGSVCEPGILRCHCSADLPITNHLDKCGKAVRVNESCLFNEQCEFLNSVTICRDGLCACKFDRQPIIHPDGRSECVVIENTSNDEFIAPTMIGILVAMGVMFIIICIVFRLFSNARWRENRTIFNTPNPRLMNVSLLRDSKILHQERRSSRGSVREQSRPPSVPSLAPNSPAHIHGKTHGSRGSNASADSPRSNKSFPGHANSGSAATTPMLESVTVEVRNP</sequence>
<dbReference type="EMBL" id="JARPUR010000002">
    <property type="protein sequence ID" value="KAK4881820.1"/>
    <property type="molecule type" value="Genomic_DNA"/>
</dbReference>
<protein>
    <recommendedName>
        <fullName evidence="6">EB domain-containing protein</fullName>
    </recommendedName>
</protein>
<evidence type="ECO:0000313" key="4">
    <source>
        <dbReference type="EMBL" id="KAK4881820.1"/>
    </source>
</evidence>